<organism evidence="2 3">
    <name type="scientific">Auxenochlorella protothecoides</name>
    <name type="common">Green microalga</name>
    <name type="synonym">Chlorella protothecoides</name>
    <dbReference type="NCBI Taxonomy" id="3075"/>
    <lineage>
        <taxon>Eukaryota</taxon>
        <taxon>Viridiplantae</taxon>
        <taxon>Chlorophyta</taxon>
        <taxon>core chlorophytes</taxon>
        <taxon>Trebouxiophyceae</taxon>
        <taxon>Chlorellales</taxon>
        <taxon>Chlorellaceae</taxon>
        <taxon>Auxenochlorella</taxon>
    </lineage>
</organism>
<evidence type="ECO:0000313" key="2">
    <source>
        <dbReference type="EMBL" id="KFM27896.1"/>
    </source>
</evidence>
<dbReference type="Proteomes" id="UP000028924">
    <property type="component" value="Unassembled WGS sequence"/>
</dbReference>
<dbReference type="RefSeq" id="XP_011400885.1">
    <property type="nucleotide sequence ID" value="XM_011402583.1"/>
</dbReference>
<evidence type="ECO:0000256" key="1">
    <source>
        <dbReference type="SAM" id="SignalP"/>
    </source>
</evidence>
<dbReference type="AlphaFoldDB" id="A0A087SQ92"/>
<evidence type="ECO:0000313" key="3">
    <source>
        <dbReference type="Proteomes" id="UP000028924"/>
    </source>
</evidence>
<reference evidence="2 3" key="1">
    <citation type="journal article" date="2014" name="BMC Genomics">
        <title>Oil accumulation mechanisms of the oleaginous microalga Chlorella protothecoides revealed through its genome, transcriptomes, and proteomes.</title>
        <authorList>
            <person name="Gao C."/>
            <person name="Wang Y."/>
            <person name="Shen Y."/>
            <person name="Yan D."/>
            <person name="He X."/>
            <person name="Dai J."/>
            <person name="Wu Q."/>
        </authorList>
    </citation>
    <scope>NUCLEOTIDE SEQUENCE [LARGE SCALE GENOMIC DNA]</scope>
    <source>
        <strain evidence="2 3">0710</strain>
    </source>
</reference>
<dbReference type="GeneID" id="23616852"/>
<name>A0A087SQ92_AUXPR</name>
<feature type="signal peptide" evidence="1">
    <location>
        <begin position="1"/>
        <end position="24"/>
    </location>
</feature>
<sequence length="140" mass="15053">MGGKAFTAALAVLLGAVCLCGVHAAVVVNTHNGMTFFYNDPHKTVPRTATVASLETAEECICSDADPRSDDTLTVTYNCYHQALFGNCEAEFMKGALEELVESDGFCQMSCNNCTCCDSPYNVIEKTGNTRFLQVTWTGG</sequence>
<feature type="chain" id="PRO_5001828979" evidence="1">
    <location>
        <begin position="25"/>
        <end position="140"/>
    </location>
</feature>
<proteinExistence type="predicted"/>
<keyword evidence="1" id="KW-0732">Signal</keyword>
<protein>
    <submittedName>
        <fullName evidence="2">Uncharacterized protein</fullName>
    </submittedName>
</protein>
<gene>
    <name evidence="2" type="ORF">F751_5461</name>
</gene>
<accession>A0A087SQ92</accession>
<dbReference type="KEGG" id="apro:F751_5461"/>
<dbReference type="EMBL" id="KL662157">
    <property type="protein sequence ID" value="KFM27896.1"/>
    <property type="molecule type" value="Genomic_DNA"/>
</dbReference>
<keyword evidence="3" id="KW-1185">Reference proteome</keyword>